<proteinExistence type="predicted"/>
<dbReference type="EMBL" id="JARQWQ010000272">
    <property type="protein sequence ID" value="KAK2546811.1"/>
    <property type="molecule type" value="Genomic_DNA"/>
</dbReference>
<evidence type="ECO:0000256" key="3">
    <source>
        <dbReference type="SAM" id="SignalP"/>
    </source>
</evidence>
<sequence>MLRWYCFQCAILVLEFARALSQQIPACTNNTCCHKSSYTKLDNSRRSIQSQWKSGQTPLCDRDHVTVSGWYRFTSFVGGRMPTLKVNVNRCGTHYPIWLNDKKGAHPTSDTDGVAKIKACINVKELRGGCYYRFKVGVKLCPGDFYVYYLQKIRSCYAAYCAGDGQPCPYGQNGTSLSTCSEVTPQKFPSLYLGYPKISVKDEPENEIVSLRCIVTIHEKVRQWKNVTYEIEWYTDGKRSKFTEIPFCKPQNGRNENNVSCPREKTIRSILNGTGSLNYYKPGQRITCKVKAKFTNNPLHPWSDTIAIQQPFFAGINVTPTTLLISECKEPFFHNITLTPTIPVRMNSMGTFLSVRFYLPNGLWLVNEKKCSVQLEGTNSVTVKVGATCTTLYGSTKSSVITPVITNPRQSGFWGVMGFGLPTIWVTVLRKDQPLHKCLSVTDPHIRPLHTVSSSP</sequence>
<dbReference type="AlphaFoldDB" id="A0AAD9UR34"/>
<keyword evidence="6" id="KW-1185">Reference proteome</keyword>
<dbReference type="InterPro" id="IPR057774">
    <property type="entry name" value="D8C_UMOD/GP2/OIT3-like"/>
</dbReference>
<accession>A0AAD9UR34</accession>
<evidence type="ECO:0000256" key="2">
    <source>
        <dbReference type="ARBA" id="ARBA00023157"/>
    </source>
</evidence>
<dbReference type="Pfam" id="PF23283">
    <property type="entry name" value="D8C_UMOD"/>
    <property type="match status" value="1"/>
</dbReference>
<evidence type="ECO:0000256" key="1">
    <source>
        <dbReference type="ARBA" id="ARBA00022729"/>
    </source>
</evidence>
<feature type="signal peptide" evidence="3">
    <location>
        <begin position="1"/>
        <end position="21"/>
    </location>
</feature>
<evidence type="ECO:0000259" key="4">
    <source>
        <dbReference type="PROSITE" id="PS50835"/>
    </source>
</evidence>
<reference evidence="5" key="1">
    <citation type="journal article" date="2023" name="G3 (Bethesda)">
        <title>Whole genome assembly and annotation of the endangered Caribbean coral Acropora cervicornis.</title>
        <authorList>
            <person name="Selwyn J.D."/>
            <person name="Vollmer S.V."/>
        </authorList>
    </citation>
    <scope>NUCLEOTIDE SEQUENCE</scope>
    <source>
        <strain evidence="5">K2</strain>
    </source>
</reference>
<feature type="chain" id="PRO_5042144509" evidence="3">
    <location>
        <begin position="22"/>
        <end position="456"/>
    </location>
</feature>
<dbReference type="InterPro" id="IPR007110">
    <property type="entry name" value="Ig-like_dom"/>
</dbReference>
<keyword evidence="1 3" id="KW-0732">Signal</keyword>
<keyword evidence="2" id="KW-1015">Disulfide bond</keyword>
<comment type="caution">
    <text evidence="5">The sequence shown here is derived from an EMBL/GenBank/DDBJ whole genome shotgun (WGS) entry which is preliminary data.</text>
</comment>
<gene>
    <name evidence="5" type="ORF">P5673_033531</name>
</gene>
<dbReference type="PROSITE" id="PS50835">
    <property type="entry name" value="IG_LIKE"/>
    <property type="match status" value="1"/>
</dbReference>
<dbReference type="Proteomes" id="UP001249851">
    <property type="component" value="Unassembled WGS sequence"/>
</dbReference>
<protein>
    <submittedName>
        <fullName evidence="5">Oncoprotein-induced transcript 3 protein</fullName>
    </submittedName>
</protein>
<dbReference type="PANTHER" id="PTHR36191">
    <property type="entry name" value="ENDO/EXONUCLEASE/PHOSPHATASE DOMAIN-CONTAINING PROTEIN-RELATED"/>
    <property type="match status" value="1"/>
</dbReference>
<feature type="domain" description="Ig-like" evidence="4">
    <location>
        <begin position="196"/>
        <end position="307"/>
    </location>
</feature>
<organism evidence="5 6">
    <name type="scientific">Acropora cervicornis</name>
    <name type="common">Staghorn coral</name>
    <dbReference type="NCBI Taxonomy" id="6130"/>
    <lineage>
        <taxon>Eukaryota</taxon>
        <taxon>Metazoa</taxon>
        <taxon>Cnidaria</taxon>
        <taxon>Anthozoa</taxon>
        <taxon>Hexacorallia</taxon>
        <taxon>Scleractinia</taxon>
        <taxon>Astrocoeniina</taxon>
        <taxon>Acroporidae</taxon>
        <taxon>Acropora</taxon>
    </lineage>
</organism>
<name>A0AAD9UR34_ACRCE</name>
<evidence type="ECO:0000313" key="6">
    <source>
        <dbReference type="Proteomes" id="UP001249851"/>
    </source>
</evidence>
<dbReference type="PANTHER" id="PTHR36191:SF4">
    <property type="entry name" value="VWFD DOMAIN-CONTAINING PROTEIN"/>
    <property type="match status" value="1"/>
</dbReference>
<evidence type="ECO:0000313" key="5">
    <source>
        <dbReference type="EMBL" id="KAK2546811.1"/>
    </source>
</evidence>
<reference evidence="5" key="2">
    <citation type="journal article" date="2023" name="Science">
        <title>Genomic signatures of disease resistance in endangered staghorn corals.</title>
        <authorList>
            <person name="Vollmer S.V."/>
            <person name="Selwyn J.D."/>
            <person name="Despard B.A."/>
            <person name="Roesel C.L."/>
        </authorList>
    </citation>
    <scope>NUCLEOTIDE SEQUENCE</scope>
    <source>
        <strain evidence="5">K2</strain>
    </source>
</reference>